<feature type="transmembrane region" description="Helical" evidence="1">
    <location>
        <begin position="186"/>
        <end position="203"/>
    </location>
</feature>
<keyword evidence="1" id="KW-0812">Transmembrane</keyword>
<name>A0ABV1RJW5_9ALTE</name>
<keyword evidence="1" id="KW-1133">Transmembrane helix</keyword>
<accession>A0ABV1RJW5</accession>
<gene>
    <name evidence="2" type="ORF">ABS311_15200</name>
</gene>
<proteinExistence type="predicted"/>
<keyword evidence="3" id="KW-1185">Reference proteome</keyword>
<dbReference type="Proteomes" id="UP001467690">
    <property type="component" value="Unassembled WGS sequence"/>
</dbReference>
<feature type="transmembrane region" description="Helical" evidence="1">
    <location>
        <begin position="312"/>
        <end position="332"/>
    </location>
</feature>
<feature type="transmembrane region" description="Helical" evidence="1">
    <location>
        <begin position="254"/>
        <end position="275"/>
    </location>
</feature>
<feature type="transmembrane region" description="Helical" evidence="1">
    <location>
        <begin position="215"/>
        <end position="234"/>
    </location>
</feature>
<evidence type="ECO:0000313" key="3">
    <source>
        <dbReference type="Proteomes" id="UP001467690"/>
    </source>
</evidence>
<feature type="transmembrane region" description="Helical" evidence="1">
    <location>
        <begin position="99"/>
        <end position="124"/>
    </location>
</feature>
<dbReference type="RefSeq" id="WP_350402513.1">
    <property type="nucleotide sequence ID" value="NZ_JBELOE010000255.1"/>
</dbReference>
<evidence type="ECO:0000313" key="2">
    <source>
        <dbReference type="EMBL" id="MER2493228.1"/>
    </source>
</evidence>
<keyword evidence="1" id="KW-0472">Membrane</keyword>
<feature type="transmembrane region" description="Helical" evidence="1">
    <location>
        <begin position="136"/>
        <end position="157"/>
    </location>
</feature>
<protein>
    <submittedName>
        <fullName evidence="2">O-antigen polymerase</fullName>
    </submittedName>
</protein>
<feature type="transmembrane region" description="Helical" evidence="1">
    <location>
        <begin position="29"/>
        <end position="47"/>
    </location>
</feature>
<feature type="transmembrane region" description="Helical" evidence="1">
    <location>
        <begin position="287"/>
        <end position="306"/>
    </location>
</feature>
<feature type="transmembrane region" description="Helical" evidence="1">
    <location>
        <begin position="59"/>
        <end position="79"/>
    </location>
</feature>
<reference evidence="2 3" key="1">
    <citation type="submission" date="2024-06" db="EMBL/GenBank/DDBJ databases">
        <authorList>
            <person name="Chen R.Y."/>
        </authorList>
    </citation>
    <scope>NUCLEOTIDE SEQUENCE [LARGE SCALE GENOMIC DNA]</scope>
    <source>
        <strain evidence="2 3">D2</strain>
    </source>
</reference>
<feature type="transmembrane region" description="Helical" evidence="1">
    <location>
        <begin position="412"/>
        <end position="430"/>
    </location>
</feature>
<evidence type="ECO:0000256" key="1">
    <source>
        <dbReference type="SAM" id="Phobius"/>
    </source>
</evidence>
<sequence length="444" mass="50086">MKQFVALLFSVVSVVLKLCLVTPTYIGDSASFVSIFLLFELVFWLVLNCRRHKSLNKVIVAVIFPFISFVYLNTPLFMFPLDILPYNFSNNSIVYSLQLLTVSSTICFLAFFFLFSQSLVGVLFRKIKNELKLFQVTKIGIWLFIIIGTGVALLYLYNFYSSGAYLYAGNASRLEVINAAETGKTWLLQYIFSAWVIVAFLCFTSNTGKFTRIHMAFVLLIIIAFLVPYVQLGNRRELASIILFLLVLQCVKGNAVKALLPLGILIPVVLVVGYFRQSTSELILSDFLVSVFGEFLFPHTTLIYGIEFGSPMYLGTSIYTGFIYFLPSLGLWDKGLSLAQQFSLDYGGGMMGYGYTPYAEMFVNFGASAVVLFPFIIASLIYVLIRIRSSNWLPIFILCFSLDINRGEFASIFMQLLIYVILATVLIRTLNVGRDEKFSSSSYQ</sequence>
<comment type="caution">
    <text evidence="2">The sequence shown here is derived from an EMBL/GenBank/DDBJ whole genome shotgun (WGS) entry which is preliminary data.</text>
</comment>
<dbReference type="EMBL" id="JBELOE010000255">
    <property type="protein sequence ID" value="MER2493228.1"/>
    <property type="molecule type" value="Genomic_DNA"/>
</dbReference>
<dbReference type="NCBIfam" id="TIGR04370">
    <property type="entry name" value="glyco_rpt_poly"/>
    <property type="match status" value="1"/>
</dbReference>
<organism evidence="2 3">
    <name type="scientific">Catenovulum sediminis</name>
    <dbReference type="NCBI Taxonomy" id="1740262"/>
    <lineage>
        <taxon>Bacteria</taxon>
        <taxon>Pseudomonadati</taxon>
        <taxon>Pseudomonadota</taxon>
        <taxon>Gammaproteobacteria</taxon>
        <taxon>Alteromonadales</taxon>
        <taxon>Alteromonadaceae</taxon>
        <taxon>Catenovulum</taxon>
    </lineage>
</organism>
<feature type="transmembrane region" description="Helical" evidence="1">
    <location>
        <begin position="361"/>
        <end position="385"/>
    </location>
</feature>